<dbReference type="InterPro" id="IPR009187">
    <property type="entry name" value="Prok_Ku"/>
</dbReference>
<comment type="function">
    <text evidence="2">With LigD forms a non-homologous end joining (NHEJ) DNA repair enzyme, which repairs dsDNA breaks with reduced fidelity. Binds linear dsDNA with 5'- and 3'- overhangs but not closed circular dsDNA nor ssDNA. Recruits and stimulates the ligase activity of LigD.</text>
</comment>
<comment type="similarity">
    <text evidence="2">Belongs to the prokaryotic Ku family.</text>
</comment>
<sequence>MHTVWKGAISFGLVHVPVKMFTATEDKDIHLRMIHKVCGTPIANVRTCPHCEKEAAWEEIARGYEQEKGRFVLFEPEELDAIKPDNTKTIQILDFVDLTEIDPLYYQKAYYLSPDQAGAGAYNLLLEAMRQSGKIGIAKIAIRSKSSLAAIRPVDNCICMETMHYPDEIRQLQLVPNLPEQTNVNDKELTMAKMLIEQLSTPFEPTKYTDDYRIALQEAIQRKISGEGADIVTAPDVERTNVIDLMAALQASLEAAKPKDASGSEDAGGDRGKAKTRSTRGRKKEGAVP</sequence>
<keyword evidence="2" id="KW-0233">DNA recombination</keyword>
<dbReference type="HAMAP" id="MF_01875">
    <property type="entry name" value="Prokaryotic_Ku"/>
    <property type="match status" value="1"/>
</dbReference>
<dbReference type="Proteomes" id="UP000256977">
    <property type="component" value="Unassembled WGS sequence"/>
</dbReference>
<protein>
    <recommendedName>
        <fullName evidence="2">Non-homologous end joining protein Ku</fullName>
    </recommendedName>
</protein>
<name>A0A3D9KHS1_9BACL</name>
<keyword evidence="2" id="KW-0234">DNA repair</keyword>
<reference evidence="5 6" key="1">
    <citation type="submission" date="2018-07" db="EMBL/GenBank/DDBJ databases">
        <title>Genomic Encyclopedia of Type Strains, Phase III (KMG-III): the genomes of soil and plant-associated and newly described type strains.</title>
        <authorList>
            <person name="Whitman W."/>
        </authorList>
    </citation>
    <scope>NUCLEOTIDE SEQUENCE [LARGE SCALE GENOMIC DNA]</scope>
    <source>
        <strain evidence="5 6">CECT 7287</strain>
    </source>
</reference>
<organism evidence="5 6">
    <name type="scientific">Cohnella phaseoli</name>
    <dbReference type="NCBI Taxonomy" id="456490"/>
    <lineage>
        <taxon>Bacteria</taxon>
        <taxon>Bacillati</taxon>
        <taxon>Bacillota</taxon>
        <taxon>Bacilli</taxon>
        <taxon>Bacillales</taxon>
        <taxon>Paenibacillaceae</taxon>
        <taxon>Cohnella</taxon>
    </lineage>
</organism>
<feature type="region of interest" description="Disordered" evidence="3">
    <location>
        <begin position="254"/>
        <end position="289"/>
    </location>
</feature>
<comment type="caution">
    <text evidence="5">The sequence shown here is derived from an EMBL/GenBank/DDBJ whole genome shotgun (WGS) entry which is preliminary data.</text>
</comment>
<gene>
    <name evidence="2" type="primary">ku</name>
    <name evidence="5" type="ORF">DFP98_10561</name>
</gene>
<dbReference type="GO" id="GO:0006303">
    <property type="term" value="P:double-strand break repair via nonhomologous end joining"/>
    <property type="evidence" value="ECO:0007669"/>
    <property type="project" value="UniProtKB-UniRule"/>
</dbReference>
<dbReference type="PIRSF" id="PIRSF006493">
    <property type="entry name" value="Prok_Ku"/>
    <property type="match status" value="1"/>
</dbReference>
<dbReference type="InterPro" id="IPR006164">
    <property type="entry name" value="DNA_bd_Ku70/Ku80"/>
</dbReference>
<dbReference type="OrthoDB" id="9795084at2"/>
<dbReference type="InterPro" id="IPR016194">
    <property type="entry name" value="SPOC-like_C_dom_sf"/>
</dbReference>
<keyword evidence="6" id="KW-1185">Reference proteome</keyword>
<proteinExistence type="inferred from homology"/>
<feature type="compositionally biased region" description="Basic and acidic residues" evidence="3">
    <location>
        <begin position="256"/>
        <end position="273"/>
    </location>
</feature>
<comment type="subunit">
    <text evidence="2">Homodimer. Interacts with LigD.</text>
</comment>
<dbReference type="SMART" id="SM00559">
    <property type="entry name" value="Ku78"/>
    <property type="match status" value="1"/>
</dbReference>
<dbReference type="EMBL" id="QRDZ01000005">
    <property type="protein sequence ID" value="RED85057.1"/>
    <property type="molecule type" value="Genomic_DNA"/>
</dbReference>
<dbReference type="RefSeq" id="WP_116060073.1">
    <property type="nucleotide sequence ID" value="NZ_QRDZ01000005.1"/>
</dbReference>
<feature type="domain" description="Ku" evidence="4">
    <location>
        <begin position="52"/>
        <end position="180"/>
    </location>
</feature>
<evidence type="ECO:0000259" key="4">
    <source>
        <dbReference type="SMART" id="SM00559"/>
    </source>
</evidence>
<keyword evidence="2" id="KW-0227">DNA damage</keyword>
<dbReference type="SUPFAM" id="SSF100939">
    <property type="entry name" value="SPOC domain-like"/>
    <property type="match status" value="1"/>
</dbReference>
<evidence type="ECO:0000256" key="1">
    <source>
        <dbReference type="ARBA" id="ARBA00023125"/>
    </source>
</evidence>
<evidence type="ECO:0000256" key="3">
    <source>
        <dbReference type="SAM" id="MobiDB-lite"/>
    </source>
</evidence>
<feature type="compositionally biased region" description="Basic residues" evidence="3">
    <location>
        <begin position="274"/>
        <end position="283"/>
    </location>
</feature>
<dbReference type="Pfam" id="PF02735">
    <property type="entry name" value="Ku"/>
    <property type="match status" value="1"/>
</dbReference>
<keyword evidence="1 2" id="KW-0238">DNA-binding</keyword>
<dbReference type="PANTHER" id="PTHR41251:SF1">
    <property type="entry name" value="NON-HOMOLOGOUS END JOINING PROTEIN KU"/>
    <property type="match status" value="1"/>
</dbReference>
<dbReference type="PANTHER" id="PTHR41251">
    <property type="entry name" value="NON-HOMOLOGOUS END JOINING PROTEIN KU"/>
    <property type="match status" value="1"/>
</dbReference>
<evidence type="ECO:0000256" key="2">
    <source>
        <dbReference type="HAMAP-Rule" id="MF_01875"/>
    </source>
</evidence>
<dbReference type="GO" id="GO:0006310">
    <property type="term" value="P:DNA recombination"/>
    <property type="evidence" value="ECO:0007669"/>
    <property type="project" value="UniProtKB-KW"/>
</dbReference>
<dbReference type="NCBIfam" id="TIGR02772">
    <property type="entry name" value="Ku_bact"/>
    <property type="match status" value="1"/>
</dbReference>
<dbReference type="CDD" id="cd00789">
    <property type="entry name" value="KU_like"/>
    <property type="match status" value="1"/>
</dbReference>
<accession>A0A3D9KHS1</accession>
<dbReference type="AlphaFoldDB" id="A0A3D9KHS1"/>
<dbReference type="GO" id="GO:0003690">
    <property type="term" value="F:double-stranded DNA binding"/>
    <property type="evidence" value="ECO:0007669"/>
    <property type="project" value="UniProtKB-UniRule"/>
</dbReference>
<evidence type="ECO:0000313" key="6">
    <source>
        <dbReference type="Proteomes" id="UP000256977"/>
    </source>
</evidence>
<dbReference type="Gene3D" id="2.40.290.10">
    <property type="match status" value="1"/>
</dbReference>
<evidence type="ECO:0000313" key="5">
    <source>
        <dbReference type="EMBL" id="RED85057.1"/>
    </source>
</evidence>